<feature type="transmembrane region" description="Helical" evidence="1">
    <location>
        <begin position="61"/>
        <end position="79"/>
    </location>
</feature>
<name>A0A0D8LBE1_MORMO</name>
<dbReference type="Proteomes" id="UP000032582">
    <property type="component" value="Unassembled WGS sequence"/>
</dbReference>
<evidence type="ECO:0000256" key="1">
    <source>
        <dbReference type="SAM" id="Phobius"/>
    </source>
</evidence>
<dbReference type="AlphaFoldDB" id="A0A0D8LBE1"/>
<proteinExistence type="predicted"/>
<reference evidence="2 3" key="1">
    <citation type="submission" date="2015-02" db="EMBL/GenBank/DDBJ databases">
        <title>Whole genome shotgun sequencing of cultured foodborne pathogen.</title>
        <authorList>
            <person name="Timme R."/>
            <person name="Allard M.W."/>
            <person name="Strain E."/>
            <person name="Evans P.S."/>
            <person name="Brown E."/>
        </authorList>
    </citation>
    <scope>NUCLEOTIDE SEQUENCE [LARGE SCALE GENOMIC DNA]</scope>
    <source>
        <strain evidence="2 3">GCSL-TSO-24</strain>
    </source>
</reference>
<keyword evidence="1" id="KW-0812">Transmembrane</keyword>
<protein>
    <submittedName>
        <fullName evidence="2">Uncharacterized protein</fullName>
    </submittedName>
</protein>
<keyword evidence="1" id="KW-1133">Transmembrane helix</keyword>
<dbReference type="PATRIC" id="fig|582.24.peg.66"/>
<evidence type="ECO:0000313" key="3">
    <source>
        <dbReference type="Proteomes" id="UP000032582"/>
    </source>
</evidence>
<comment type="caution">
    <text evidence="2">The sequence shown here is derived from an EMBL/GenBank/DDBJ whole genome shotgun (WGS) entry which is preliminary data.</text>
</comment>
<sequence length="88" mass="10061">MSETVRCVTLKPNTIFINKIRLFMNQDDQNPFKKKSFKFIFAGGVLLAIAGMRWIDKPHEVIYNSVETLLALGLLAFGTKLTKDEKKK</sequence>
<organism evidence="2 3">
    <name type="scientific">Morganella morganii</name>
    <name type="common">Proteus morganii</name>
    <dbReference type="NCBI Taxonomy" id="582"/>
    <lineage>
        <taxon>Bacteria</taxon>
        <taxon>Pseudomonadati</taxon>
        <taxon>Pseudomonadota</taxon>
        <taxon>Gammaproteobacteria</taxon>
        <taxon>Enterobacterales</taxon>
        <taxon>Morganellaceae</taxon>
        <taxon>Morganella</taxon>
    </lineage>
</organism>
<gene>
    <name evidence="2" type="ORF">UA45_00220</name>
</gene>
<feature type="transmembrane region" description="Helical" evidence="1">
    <location>
        <begin position="39"/>
        <end position="55"/>
    </location>
</feature>
<evidence type="ECO:0000313" key="2">
    <source>
        <dbReference type="EMBL" id="KJF79290.1"/>
    </source>
</evidence>
<keyword evidence="1" id="KW-0472">Membrane</keyword>
<dbReference type="EMBL" id="JZSH01000001">
    <property type="protein sequence ID" value="KJF79290.1"/>
    <property type="molecule type" value="Genomic_DNA"/>
</dbReference>
<accession>A0A0D8LBE1</accession>